<keyword evidence="2" id="KW-1185">Reference proteome</keyword>
<accession>A0A9P7VE35</accession>
<evidence type="ECO:0000313" key="1">
    <source>
        <dbReference type="EMBL" id="KAG7439213.1"/>
    </source>
</evidence>
<dbReference type="Proteomes" id="UP000812287">
    <property type="component" value="Unassembled WGS sequence"/>
</dbReference>
<dbReference type="AlphaFoldDB" id="A0A9P7VE35"/>
<comment type="caution">
    <text evidence="1">The sequence shown here is derived from an EMBL/GenBank/DDBJ whole genome shotgun (WGS) entry which is preliminary data.</text>
</comment>
<sequence length="133" mass="14922">MSIAQLDLNMHVHQGPSMPAERQRKLCATFSVSGHLHLKNVRSLSLENDEEDLLALSTAAELLHMQNGIASNPSRKQDSSVSGRSFPSICRRRLFAFLLYRRLCNAISDFWASSHGSRKTTVLASVFQPIREQ</sequence>
<reference evidence="1" key="1">
    <citation type="submission" date="2020-11" db="EMBL/GenBank/DDBJ databases">
        <title>Adaptations for nitrogen fixation in a non-lichenized fungal sporocarp promotes dispersal by wood-feeding termites.</title>
        <authorList>
            <consortium name="DOE Joint Genome Institute"/>
            <person name="Koch R.A."/>
            <person name="Yoon G."/>
            <person name="Arayal U."/>
            <person name="Lail K."/>
            <person name="Amirebrahimi M."/>
            <person name="Labutti K."/>
            <person name="Lipzen A."/>
            <person name="Riley R."/>
            <person name="Barry K."/>
            <person name="Henrissat B."/>
            <person name="Grigoriev I.V."/>
            <person name="Herr J.R."/>
            <person name="Aime M.C."/>
        </authorList>
    </citation>
    <scope>NUCLEOTIDE SEQUENCE</scope>
    <source>
        <strain evidence="1">MCA 3950</strain>
    </source>
</reference>
<protein>
    <submittedName>
        <fullName evidence="1">Uncharacterized protein</fullName>
    </submittedName>
</protein>
<name>A0A9P7VE35_9AGAR</name>
<organism evidence="1 2">
    <name type="scientific">Guyanagaster necrorhizus</name>
    <dbReference type="NCBI Taxonomy" id="856835"/>
    <lineage>
        <taxon>Eukaryota</taxon>
        <taxon>Fungi</taxon>
        <taxon>Dikarya</taxon>
        <taxon>Basidiomycota</taxon>
        <taxon>Agaricomycotina</taxon>
        <taxon>Agaricomycetes</taxon>
        <taxon>Agaricomycetidae</taxon>
        <taxon>Agaricales</taxon>
        <taxon>Marasmiineae</taxon>
        <taxon>Physalacriaceae</taxon>
        <taxon>Guyanagaster</taxon>
    </lineage>
</organism>
<gene>
    <name evidence="1" type="ORF">BT62DRAFT_939190</name>
</gene>
<dbReference type="GeneID" id="66109971"/>
<dbReference type="EMBL" id="MU250607">
    <property type="protein sequence ID" value="KAG7439213.1"/>
    <property type="molecule type" value="Genomic_DNA"/>
</dbReference>
<evidence type="ECO:0000313" key="2">
    <source>
        <dbReference type="Proteomes" id="UP000812287"/>
    </source>
</evidence>
<proteinExistence type="predicted"/>
<dbReference type="RefSeq" id="XP_043032717.1">
    <property type="nucleotide sequence ID" value="XM_043187674.1"/>
</dbReference>